<dbReference type="PANTHER" id="PTHR33570">
    <property type="entry name" value="4-CARBOXYMUCONOLACTONE DECARBOXYLASE FAMILY PROTEIN"/>
    <property type="match status" value="1"/>
</dbReference>
<sequence length="247" mass="27420">MDIDNKVSFPDLLGLSETDPEFVALFKQFAFQEVPKDLPFSLDERRYYLATLAVLVGSQGLEAYKEILPVALDNGVKAVEVKELLYQAVAYLGLSRVYAFFAPTNTIFTNQGTSLPLASQKNTKNQTRLEAGEEAQIAIFGDQMKGFATKGEPDVRHINKWLVDNCFGDYYTRSSLDYAERELLTFCYLYSQGGCEPQLKGHIAANLCLGNDKTLLIAVISACIPYIGYPRTLNALSCINEVANAQQ</sequence>
<organism evidence="2 3">
    <name type="scientific">Streptococcus periodonticum</name>
    <dbReference type="NCBI Taxonomy" id="2490633"/>
    <lineage>
        <taxon>Bacteria</taxon>
        <taxon>Bacillati</taxon>
        <taxon>Bacillota</taxon>
        <taxon>Bacilli</taxon>
        <taxon>Lactobacillales</taxon>
        <taxon>Streptococcaceae</taxon>
        <taxon>Streptococcus</taxon>
    </lineage>
</organism>
<protein>
    <submittedName>
        <fullName evidence="2">Carboxymuconolactone decarboxylase</fullName>
    </submittedName>
</protein>
<dbReference type="PANTHER" id="PTHR33570:SF2">
    <property type="entry name" value="CARBOXYMUCONOLACTONE DECARBOXYLASE-LIKE DOMAIN-CONTAINING PROTEIN"/>
    <property type="match status" value="1"/>
</dbReference>
<evidence type="ECO:0000313" key="2">
    <source>
        <dbReference type="EMBL" id="AZQ41640.1"/>
    </source>
</evidence>
<evidence type="ECO:0000259" key="1">
    <source>
        <dbReference type="Pfam" id="PF02627"/>
    </source>
</evidence>
<dbReference type="Pfam" id="PF02627">
    <property type="entry name" value="CMD"/>
    <property type="match status" value="2"/>
</dbReference>
<dbReference type="InterPro" id="IPR052512">
    <property type="entry name" value="4CMD/NDH-1_regulator"/>
</dbReference>
<dbReference type="GO" id="GO:0051920">
    <property type="term" value="F:peroxiredoxin activity"/>
    <property type="evidence" value="ECO:0007669"/>
    <property type="project" value="InterPro"/>
</dbReference>
<dbReference type="AlphaFoldDB" id="A0A3Q9EYA5"/>
<evidence type="ECO:0000313" key="3">
    <source>
        <dbReference type="Proteomes" id="UP000272924"/>
    </source>
</evidence>
<gene>
    <name evidence="2" type="ORF">EHW89_03855</name>
</gene>
<dbReference type="RefSeq" id="WP_126466768.1">
    <property type="nucleotide sequence ID" value="NZ_CP034543.1"/>
</dbReference>
<dbReference type="EMBL" id="CP034543">
    <property type="protein sequence ID" value="AZQ41640.1"/>
    <property type="molecule type" value="Genomic_DNA"/>
</dbReference>
<name>A0A3Q9EYA5_9STRE</name>
<feature type="domain" description="Carboxymuconolactone decarboxylase-like" evidence="1">
    <location>
        <begin position="20"/>
        <end position="103"/>
    </location>
</feature>
<accession>A0A3Q9EYA5</accession>
<proteinExistence type="predicted"/>
<dbReference type="Gene3D" id="1.20.1290.10">
    <property type="entry name" value="AhpD-like"/>
    <property type="match status" value="1"/>
</dbReference>
<dbReference type="KEGG" id="spei:EHW89_03855"/>
<feature type="domain" description="Carboxymuconolactone decarboxylase-like" evidence="1">
    <location>
        <begin position="160"/>
        <end position="239"/>
    </location>
</feature>
<dbReference type="Proteomes" id="UP000272924">
    <property type="component" value="Chromosome"/>
</dbReference>
<dbReference type="InterPro" id="IPR029032">
    <property type="entry name" value="AhpD-like"/>
</dbReference>
<dbReference type="InterPro" id="IPR003779">
    <property type="entry name" value="CMD-like"/>
</dbReference>
<keyword evidence="3" id="KW-1185">Reference proteome</keyword>
<reference evidence="3" key="1">
    <citation type="submission" date="2018-12" db="EMBL/GenBank/DDBJ databases">
        <title>Genome sequencing of Streptococcus sp. KCOM 2412 (= ChDC F135).</title>
        <authorList>
            <person name="Kook J.-K."/>
            <person name="Park S.-N."/>
            <person name="Lim Y.K."/>
        </authorList>
    </citation>
    <scope>NUCLEOTIDE SEQUENCE [LARGE SCALE GENOMIC DNA]</scope>
    <source>
        <strain evidence="3">KCOM 2412</strain>
    </source>
</reference>
<dbReference type="SUPFAM" id="SSF69118">
    <property type="entry name" value="AhpD-like"/>
    <property type="match status" value="1"/>
</dbReference>